<sequence length="209" mass="24531">MIVKNLQLAIYKIIDFCKTWGLAINVSKTCYTTFTTAGQRKNYHKNYKLKLTVLNSEIPLDANPTFLGIKLDPKLSFKPHLQDLENKLTSKTNLLRRIKNFKWSSSLSINLVLYKSLIRSLFDYCFVILNNGTEKISSSHQKTQNKFLRIIKYFPLKTSIRTMHKILKLETIEERAKNLFLRFLSNKSKQVLIAKEIEQFMLLDYLFIV</sequence>
<reference evidence="1 2" key="1">
    <citation type="journal article" date="2018" name="Sci. Rep.">
        <title>Genomic signatures of local adaptation to the degree of environmental predictability in rotifers.</title>
        <authorList>
            <person name="Franch-Gras L."/>
            <person name="Hahn C."/>
            <person name="Garcia-Roger E.M."/>
            <person name="Carmona M.J."/>
            <person name="Serra M."/>
            <person name="Gomez A."/>
        </authorList>
    </citation>
    <scope>NUCLEOTIDE SEQUENCE [LARGE SCALE GENOMIC DNA]</scope>
    <source>
        <strain evidence="1">HYR1</strain>
    </source>
</reference>
<comment type="caution">
    <text evidence="1">The sequence shown here is derived from an EMBL/GenBank/DDBJ whole genome shotgun (WGS) entry which is preliminary data.</text>
</comment>
<keyword evidence="1" id="KW-0695">RNA-directed DNA polymerase</keyword>
<evidence type="ECO:0000313" key="1">
    <source>
        <dbReference type="EMBL" id="RMZ96990.1"/>
    </source>
</evidence>
<organism evidence="1 2">
    <name type="scientific">Brachionus plicatilis</name>
    <name type="common">Marine rotifer</name>
    <name type="synonym">Brachionus muelleri</name>
    <dbReference type="NCBI Taxonomy" id="10195"/>
    <lineage>
        <taxon>Eukaryota</taxon>
        <taxon>Metazoa</taxon>
        <taxon>Spiralia</taxon>
        <taxon>Gnathifera</taxon>
        <taxon>Rotifera</taxon>
        <taxon>Eurotatoria</taxon>
        <taxon>Monogononta</taxon>
        <taxon>Pseudotrocha</taxon>
        <taxon>Ploima</taxon>
        <taxon>Brachionidae</taxon>
        <taxon>Brachionus</taxon>
    </lineage>
</organism>
<keyword evidence="1" id="KW-0255">Endonuclease</keyword>
<accession>A0A3M7PE04</accession>
<dbReference type="GO" id="GO:0003964">
    <property type="term" value="F:RNA-directed DNA polymerase activity"/>
    <property type="evidence" value="ECO:0007669"/>
    <property type="project" value="UniProtKB-KW"/>
</dbReference>
<keyword evidence="1" id="KW-0540">Nuclease</keyword>
<dbReference type="AlphaFoldDB" id="A0A3M7PE04"/>
<evidence type="ECO:0000313" key="2">
    <source>
        <dbReference type="Proteomes" id="UP000276133"/>
    </source>
</evidence>
<keyword evidence="1" id="KW-0548">Nucleotidyltransferase</keyword>
<gene>
    <name evidence="1" type="ORF">BpHYR1_005410</name>
</gene>
<keyword evidence="1" id="KW-0378">Hydrolase</keyword>
<keyword evidence="2" id="KW-1185">Reference proteome</keyword>
<protein>
    <submittedName>
        <fullName evidence="1">AP-like endonuclease reverse transcriptase</fullName>
    </submittedName>
</protein>
<proteinExistence type="predicted"/>
<name>A0A3M7PE04_BRAPC</name>
<dbReference type="Proteomes" id="UP000276133">
    <property type="component" value="Unassembled WGS sequence"/>
</dbReference>
<dbReference type="OrthoDB" id="414730at2759"/>
<keyword evidence="1" id="KW-0808">Transferase</keyword>
<dbReference type="EMBL" id="REGN01011708">
    <property type="protein sequence ID" value="RMZ96990.1"/>
    <property type="molecule type" value="Genomic_DNA"/>
</dbReference>
<dbReference type="GO" id="GO:0004519">
    <property type="term" value="F:endonuclease activity"/>
    <property type="evidence" value="ECO:0007669"/>
    <property type="project" value="UniProtKB-KW"/>
</dbReference>